<dbReference type="Proteomes" id="UP000438699">
    <property type="component" value="Unassembled WGS sequence"/>
</dbReference>
<name>A0A6N6N0I7_9BACT</name>
<feature type="domain" description="Glycosyltransferase subfamily 4-like N-terminal" evidence="1">
    <location>
        <begin position="23"/>
        <end position="149"/>
    </location>
</feature>
<evidence type="ECO:0000259" key="1">
    <source>
        <dbReference type="Pfam" id="PF13439"/>
    </source>
</evidence>
<reference evidence="2 3" key="1">
    <citation type="journal article" date="2017" name="Int. J. Syst. Evol. Microbiol.">
        <title>Desulfovibrio senegalensis sp. nov., a mesophilic sulfate reducer isolated from marine sediment.</title>
        <authorList>
            <person name="Thioye A."/>
            <person name="Gam Z.B.A."/>
            <person name="Mbengue M."/>
            <person name="Cayol J.L."/>
            <person name="Joseph-Bartoli M."/>
            <person name="Toure-Kane C."/>
            <person name="Labat M."/>
        </authorList>
    </citation>
    <scope>NUCLEOTIDE SEQUENCE [LARGE SCALE GENOMIC DNA]</scope>
    <source>
        <strain evidence="2 3">DSM 101509</strain>
    </source>
</reference>
<dbReference type="OrthoDB" id="5449954at2"/>
<dbReference type="Pfam" id="PF13439">
    <property type="entry name" value="Glyco_transf_4"/>
    <property type="match status" value="1"/>
</dbReference>
<keyword evidence="2" id="KW-0808">Transferase</keyword>
<comment type="caution">
    <text evidence="2">The sequence shown here is derived from an EMBL/GenBank/DDBJ whole genome shotgun (WGS) entry which is preliminary data.</text>
</comment>
<evidence type="ECO:0000313" key="3">
    <source>
        <dbReference type="Proteomes" id="UP000438699"/>
    </source>
</evidence>
<dbReference type="InterPro" id="IPR028098">
    <property type="entry name" value="Glyco_trans_4-like_N"/>
</dbReference>
<dbReference type="RefSeq" id="WP_151151140.1">
    <property type="nucleotide sequence ID" value="NZ_WAIE01000004.1"/>
</dbReference>
<dbReference type="AlphaFoldDB" id="A0A6N6N0I7"/>
<dbReference type="GO" id="GO:0016757">
    <property type="term" value="F:glycosyltransferase activity"/>
    <property type="evidence" value="ECO:0007669"/>
    <property type="project" value="UniProtKB-ARBA"/>
</dbReference>
<organism evidence="2 3">
    <name type="scientific">Pseudodesulfovibrio senegalensis</name>
    <dbReference type="NCBI Taxonomy" id="1721087"/>
    <lineage>
        <taxon>Bacteria</taxon>
        <taxon>Pseudomonadati</taxon>
        <taxon>Thermodesulfobacteriota</taxon>
        <taxon>Desulfovibrionia</taxon>
        <taxon>Desulfovibrionales</taxon>
        <taxon>Desulfovibrionaceae</taxon>
    </lineage>
</organism>
<dbReference type="SUPFAM" id="SSF53756">
    <property type="entry name" value="UDP-Glycosyltransferase/glycogen phosphorylase"/>
    <property type="match status" value="1"/>
</dbReference>
<proteinExistence type="predicted"/>
<sequence>MTKDSLNILFIHEDPCARAYKEAVALRKRGHTIDLACEKITNQPASREQFRDIYTYKNLNELAAIVRQKKWDVIHGHNEPNEPTEVAIRNADDCPVIFDCHDFRGLRQKMAPEELVTEKCCFEESDGAIVVSTTMMDVVHRYYSPKRLVSLPCYCLVDEIKRERMDKLSGNHLVYQGMLLDAGIYPLEYRNYYPLFKKITDNGIHVHVYCSSFNPRVQGTYIELNESSDLFHFHQHIPYADLLREMSQYQWGLAAFNISEILEEKRLTFLNSILPNKLFDYLFSGVTPVVMNNKTAGEWVEENQTGYYARSEDELLDILLNENPLSYFEDISFMSMEKHIQDIEDLYREVLPN</sequence>
<gene>
    <name evidence="2" type="ORF">F8A88_10645</name>
</gene>
<protein>
    <submittedName>
        <fullName evidence="2">Glycosyltransferase family 4 protein</fullName>
    </submittedName>
</protein>
<keyword evidence="3" id="KW-1185">Reference proteome</keyword>
<evidence type="ECO:0000313" key="2">
    <source>
        <dbReference type="EMBL" id="KAB1441397.1"/>
    </source>
</evidence>
<dbReference type="Gene3D" id="3.40.50.2000">
    <property type="entry name" value="Glycogen Phosphorylase B"/>
    <property type="match status" value="2"/>
</dbReference>
<dbReference type="EMBL" id="WAIE01000004">
    <property type="protein sequence ID" value="KAB1441397.1"/>
    <property type="molecule type" value="Genomic_DNA"/>
</dbReference>
<accession>A0A6N6N0I7</accession>